<keyword evidence="2" id="KW-1185">Reference proteome</keyword>
<organism evidence="2 3">
    <name type="scientific">Galendromus occidentalis</name>
    <name type="common">western predatory mite</name>
    <dbReference type="NCBI Taxonomy" id="34638"/>
    <lineage>
        <taxon>Eukaryota</taxon>
        <taxon>Metazoa</taxon>
        <taxon>Ecdysozoa</taxon>
        <taxon>Arthropoda</taxon>
        <taxon>Chelicerata</taxon>
        <taxon>Arachnida</taxon>
        <taxon>Acari</taxon>
        <taxon>Parasitiformes</taxon>
        <taxon>Mesostigmata</taxon>
        <taxon>Gamasina</taxon>
        <taxon>Phytoseioidea</taxon>
        <taxon>Phytoseiidae</taxon>
        <taxon>Typhlodrominae</taxon>
        <taxon>Galendromus</taxon>
    </lineage>
</organism>
<gene>
    <name evidence="3" type="primary">LOC108863861</name>
    <name evidence="4" type="synonym">LOC108863958</name>
</gene>
<dbReference type="GO" id="GO:0003676">
    <property type="term" value="F:nucleic acid binding"/>
    <property type="evidence" value="ECO:0007669"/>
    <property type="project" value="InterPro"/>
</dbReference>
<name>A0AAJ7L2U5_9ACAR</name>
<dbReference type="KEGG" id="goe:108863861"/>
<dbReference type="KEGG" id="goe:108863958"/>
<dbReference type="AlphaFoldDB" id="A0AAJ7L2U5"/>
<dbReference type="RefSeq" id="XP_018494239.1">
    <property type="nucleotide sequence ID" value="XM_018638723.1"/>
</dbReference>
<dbReference type="InterPro" id="IPR004875">
    <property type="entry name" value="DDE_SF_endonuclease_dom"/>
</dbReference>
<reference evidence="3 4" key="1">
    <citation type="submission" date="2025-04" db="UniProtKB">
        <authorList>
            <consortium name="RefSeq"/>
        </authorList>
    </citation>
    <scope>IDENTIFICATION</scope>
</reference>
<sequence>MKKFLASRGVDQIMIPAGKTGYLQTLDLAINKPFKDYLRSNVNDFIEHRLQRNMRGFVKPPLSEVVSWVRKSRGTISNECVANALRAGYLDKSHAFEDSYIGKHERLGPRDRSAIESQRLEGVLQALDLDCEQDVTEEDEIVVFD</sequence>
<accession>A0AAJ7L2U5</accession>
<dbReference type="Proteomes" id="UP000694867">
    <property type="component" value="Unplaced"/>
</dbReference>
<dbReference type="GeneID" id="108863958"/>
<proteinExistence type="predicted"/>
<feature type="domain" description="DDE-1" evidence="1">
    <location>
        <begin position="7"/>
        <end position="83"/>
    </location>
</feature>
<dbReference type="GeneID" id="108863861"/>
<dbReference type="RefSeq" id="XP_018494034.1">
    <property type="nucleotide sequence ID" value="XM_018638518.1"/>
</dbReference>
<dbReference type="Pfam" id="PF03184">
    <property type="entry name" value="DDE_1"/>
    <property type="match status" value="1"/>
</dbReference>
<evidence type="ECO:0000313" key="4">
    <source>
        <dbReference type="RefSeq" id="XP_018494239.1"/>
    </source>
</evidence>
<protein>
    <submittedName>
        <fullName evidence="3">Uncharacterized protein LOC108863861</fullName>
    </submittedName>
    <submittedName>
        <fullName evidence="4">Uncharacterized protein LOC108863958</fullName>
    </submittedName>
</protein>
<evidence type="ECO:0000259" key="1">
    <source>
        <dbReference type="Pfam" id="PF03184"/>
    </source>
</evidence>
<evidence type="ECO:0000313" key="3">
    <source>
        <dbReference type="RefSeq" id="XP_018494034.1"/>
    </source>
</evidence>
<evidence type="ECO:0000313" key="2">
    <source>
        <dbReference type="Proteomes" id="UP000694867"/>
    </source>
</evidence>